<protein>
    <submittedName>
        <fullName evidence="1">Uncharacterized protein</fullName>
    </submittedName>
</protein>
<organism evidence="1 2">
    <name type="scientific">Aspergillus nanangensis</name>
    <dbReference type="NCBI Taxonomy" id="2582783"/>
    <lineage>
        <taxon>Eukaryota</taxon>
        <taxon>Fungi</taxon>
        <taxon>Dikarya</taxon>
        <taxon>Ascomycota</taxon>
        <taxon>Pezizomycotina</taxon>
        <taxon>Eurotiomycetes</taxon>
        <taxon>Eurotiomycetidae</taxon>
        <taxon>Eurotiales</taxon>
        <taxon>Aspergillaceae</taxon>
        <taxon>Aspergillus</taxon>
        <taxon>Aspergillus subgen. Circumdati</taxon>
    </lineage>
</organism>
<name>A0AAD4CWA3_ASPNN</name>
<proteinExistence type="predicted"/>
<comment type="caution">
    <text evidence="1">The sequence shown here is derived from an EMBL/GenBank/DDBJ whole genome shotgun (WGS) entry which is preliminary data.</text>
</comment>
<dbReference type="InterPro" id="IPR032675">
    <property type="entry name" value="LRR_dom_sf"/>
</dbReference>
<dbReference type="EMBL" id="VCAU01000006">
    <property type="protein sequence ID" value="KAF9893881.1"/>
    <property type="molecule type" value="Genomic_DNA"/>
</dbReference>
<reference evidence="1" key="1">
    <citation type="journal article" date="2019" name="Beilstein J. Org. Chem.">
        <title>Nanangenines: drimane sesquiterpenoids as the dominant metabolite cohort of a novel Australian fungus, Aspergillus nanangensis.</title>
        <authorList>
            <person name="Lacey H.J."/>
            <person name="Gilchrist C.L.M."/>
            <person name="Crombie A."/>
            <person name="Kalaitzis J.A."/>
            <person name="Vuong D."/>
            <person name="Rutledge P.J."/>
            <person name="Turner P."/>
            <person name="Pitt J.I."/>
            <person name="Lacey E."/>
            <person name="Chooi Y.H."/>
            <person name="Piggott A.M."/>
        </authorList>
    </citation>
    <scope>NUCLEOTIDE SEQUENCE</scope>
    <source>
        <strain evidence="1">MST-FP2251</strain>
    </source>
</reference>
<dbReference type="SUPFAM" id="SSF52047">
    <property type="entry name" value="RNI-like"/>
    <property type="match status" value="1"/>
</dbReference>
<dbReference type="AlphaFoldDB" id="A0AAD4CWA3"/>
<dbReference type="Proteomes" id="UP001194746">
    <property type="component" value="Unassembled WGS sequence"/>
</dbReference>
<accession>A0AAD4CWA3</accession>
<evidence type="ECO:0000313" key="2">
    <source>
        <dbReference type="Proteomes" id="UP001194746"/>
    </source>
</evidence>
<gene>
    <name evidence="1" type="ORF">FE257_010051</name>
</gene>
<reference evidence="1" key="2">
    <citation type="submission" date="2020-02" db="EMBL/GenBank/DDBJ databases">
        <authorList>
            <person name="Gilchrist C.L.M."/>
            <person name="Chooi Y.-H."/>
        </authorList>
    </citation>
    <scope>NUCLEOTIDE SEQUENCE</scope>
    <source>
        <strain evidence="1">MST-FP2251</strain>
    </source>
</reference>
<evidence type="ECO:0000313" key="1">
    <source>
        <dbReference type="EMBL" id="KAF9893881.1"/>
    </source>
</evidence>
<sequence>MTFALVGDILYMILDILGDERDYNSLFQCSISSRCFTEHSLAVLYKLYNESPVRSGGSEDEQFRTRRAATTLPNPRREGDVATRKWALMWRSIVLSTLDQTYLPYYSYTRFIDYDDLLGLLVSPGFSGKIKDDFFTPELVAFLDSTYEPKGSKRLRSSKISGDSNQIVLTLCSEIVKKAASIRGVSCNVSSSALIDWLDQLPLLQDMTIWSGASLMPHAADKIRNNCPDFKKLTIYQWEDSLSSDVEVDSETFFNGLRPNTLEFFQTISCSQLGPRSIKALGTQLGSITELKLTSLTSETIAEMPSLTEPPCLRILVLTDSIPSIRNEKYYSIVTRLAEWIRSCKALRHLELRRFLDDPLLLSNVLADDKLRLSTLSLSSYNMTGSGAFHEALAFQNSLQSLTLRGEANEFPTDNDLLVNTICNLNNLRELELKDISDCFTLDNVMSLTPFLPKLERLWISGDYFNDAAWSAFICFPNLQSLSISALSEFTAEGILNFISQLGPTNKGFSLSILNSVSETNITEEAQNLIREAMKASLDGSFDFGLALGI</sequence>
<keyword evidence="2" id="KW-1185">Reference proteome</keyword>
<dbReference type="Gene3D" id="3.80.10.10">
    <property type="entry name" value="Ribonuclease Inhibitor"/>
    <property type="match status" value="2"/>
</dbReference>